<gene>
    <name evidence="1" type="ORF">F383_38184</name>
</gene>
<accession>A0A0B0MJL1</accession>
<name>A0A0B0MJL1_GOSAR</name>
<dbReference type="EMBL" id="JRRC01064676">
    <property type="protein sequence ID" value="KHF99110.1"/>
    <property type="molecule type" value="Genomic_DNA"/>
</dbReference>
<reference evidence="2" key="1">
    <citation type="submission" date="2014-09" db="EMBL/GenBank/DDBJ databases">
        <authorList>
            <person name="Mudge J."/>
            <person name="Ramaraj T."/>
            <person name="Lindquist I.E."/>
            <person name="Bharti A.K."/>
            <person name="Sundararajan A."/>
            <person name="Cameron C.T."/>
            <person name="Woodward J.E."/>
            <person name="May G.D."/>
            <person name="Brubaker C."/>
            <person name="Broadhvest J."/>
            <person name="Wilkins T.A."/>
        </authorList>
    </citation>
    <scope>NUCLEOTIDE SEQUENCE</scope>
    <source>
        <strain evidence="2">cv. AKA8401</strain>
    </source>
</reference>
<protein>
    <submittedName>
        <fullName evidence="1">Uncharacterized protein</fullName>
    </submittedName>
</protein>
<evidence type="ECO:0000313" key="1">
    <source>
        <dbReference type="EMBL" id="KHF99110.1"/>
    </source>
</evidence>
<dbReference type="Proteomes" id="UP000032142">
    <property type="component" value="Unassembled WGS sequence"/>
</dbReference>
<comment type="caution">
    <text evidence="1">The sequence shown here is derived from an EMBL/GenBank/DDBJ whole genome shotgun (WGS) entry which is preliminary data.</text>
</comment>
<dbReference type="AlphaFoldDB" id="A0A0B0MJL1"/>
<proteinExistence type="predicted"/>
<evidence type="ECO:0000313" key="2">
    <source>
        <dbReference type="Proteomes" id="UP000032142"/>
    </source>
</evidence>
<sequence>MTIIPPRFNYKFDTWDFDIHDMYDMHMICMICT</sequence>
<organism evidence="1 2">
    <name type="scientific">Gossypium arboreum</name>
    <name type="common">Tree cotton</name>
    <name type="synonym">Gossypium nanking</name>
    <dbReference type="NCBI Taxonomy" id="29729"/>
    <lineage>
        <taxon>Eukaryota</taxon>
        <taxon>Viridiplantae</taxon>
        <taxon>Streptophyta</taxon>
        <taxon>Embryophyta</taxon>
        <taxon>Tracheophyta</taxon>
        <taxon>Spermatophyta</taxon>
        <taxon>Magnoliopsida</taxon>
        <taxon>eudicotyledons</taxon>
        <taxon>Gunneridae</taxon>
        <taxon>Pentapetalae</taxon>
        <taxon>rosids</taxon>
        <taxon>malvids</taxon>
        <taxon>Malvales</taxon>
        <taxon>Malvaceae</taxon>
        <taxon>Malvoideae</taxon>
        <taxon>Gossypium</taxon>
    </lineage>
</organism>
<keyword evidence="2" id="KW-1185">Reference proteome</keyword>